<dbReference type="Proteomes" id="UP001501920">
    <property type="component" value="Chromosome 9"/>
</dbReference>
<evidence type="ECO:0000256" key="8">
    <source>
        <dbReference type="ARBA" id="ARBA00022837"/>
    </source>
</evidence>
<gene>
    <name evidence="16" type="primary">FBLN2</name>
</gene>
<dbReference type="OrthoDB" id="4062651at2759"/>
<dbReference type="PANTHER" id="PTHR24034:SF158">
    <property type="entry name" value="FIBULIN 2"/>
    <property type="match status" value="1"/>
</dbReference>
<keyword evidence="9" id="KW-1015">Disulfide bond</keyword>
<feature type="domain" description="EGF-like" evidence="15">
    <location>
        <begin position="914"/>
        <end position="955"/>
    </location>
</feature>
<evidence type="ECO:0000259" key="14">
    <source>
        <dbReference type="PROSITE" id="PS01178"/>
    </source>
</evidence>
<feature type="region of interest" description="Disordered" evidence="12">
    <location>
        <begin position="363"/>
        <end position="427"/>
    </location>
</feature>
<dbReference type="InterPro" id="IPR000742">
    <property type="entry name" value="EGF"/>
</dbReference>
<keyword evidence="10" id="KW-0325">Glycoprotein</keyword>
<evidence type="ECO:0000256" key="10">
    <source>
        <dbReference type="ARBA" id="ARBA00023180"/>
    </source>
</evidence>
<evidence type="ECO:0000256" key="2">
    <source>
        <dbReference type="ARBA" id="ARBA00006127"/>
    </source>
</evidence>
<dbReference type="InterPro" id="IPR001881">
    <property type="entry name" value="EGF-like_Ca-bd_dom"/>
</dbReference>
<dbReference type="AlphaFoldDB" id="A0A3B4CZM2"/>
<dbReference type="PROSITE" id="PS01187">
    <property type="entry name" value="EGF_CA"/>
    <property type="match status" value="4"/>
</dbReference>
<dbReference type="PROSITE" id="PS01186">
    <property type="entry name" value="EGF_2"/>
    <property type="match status" value="3"/>
</dbReference>
<dbReference type="FunFam" id="2.10.25.10:FF:000341">
    <property type="entry name" value="Fibulin 2"/>
    <property type="match status" value="1"/>
</dbReference>
<dbReference type="PROSITE" id="PS50026">
    <property type="entry name" value="EGF_3"/>
    <property type="match status" value="3"/>
</dbReference>
<dbReference type="PROSITE" id="PS00010">
    <property type="entry name" value="ASX_HYDROXYL"/>
    <property type="match status" value="4"/>
</dbReference>
<dbReference type="STRING" id="42514.ENSPNAP00000016805"/>
<reference evidence="16 17" key="1">
    <citation type="submission" date="2020-10" db="EMBL/GenBank/DDBJ databases">
        <title>Pygocentrus nattereri (red-bellied piranha) genome, fPygNat1, primary haplotype.</title>
        <authorList>
            <person name="Myers G."/>
            <person name="Meyer A."/>
            <person name="Karagic N."/>
            <person name="Pippel M."/>
            <person name="Winkler S."/>
            <person name="Tracey A."/>
            <person name="Wood J."/>
            <person name="Formenti G."/>
            <person name="Howe K."/>
            <person name="Fedrigo O."/>
            <person name="Jarvis E.D."/>
        </authorList>
    </citation>
    <scope>NUCLEOTIDE SEQUENCE [LARGE SCALE GENOMIC DNA]</scope>
</reference>
<comment type="subcellular location">
    <subcellularLocation>
        <location evidence="1">Secreted</location>
        <location evidence="1">Extracellular space</location>
        <location evidence="1">Extracellular matrix</location>
    </subcellularLocation>
</comment>
<dbReference type="GO" id="GO:0030855">
    <property type="term" value="P:epithelial cell differentiation"/>
    <property type="evidence" value="ECO:0007669"/>
    <property type="project" value="UniProtKB-ARBA"/>
</dbReference>
<feature type="domain" description="EGF-like" evidence="15">
    <location>
        <begin position="871"/>
        <end position="909"/>
    </location>
</feature>
<evidence type="ECO:0000256" key="9">
    <source>
        <dbReference type="ARBA" id="ARBA00023157"/>
    </source>
</evidence>
<dbReference type="InterPro" id="IPR009030">
    <property type="entry name" value="Growth_fac_rcpt_cys_sf"/>
</dbReference>
<comment type="caution">
    <text evidence="11">Lacks conserved residue(s) required for the propagation of feature annotation.</text>
</comment>
<dbReference type="InterPro" id="IPR049883">
    <property type="entry name" value="NOTCH1_EGF-like"/>
</dbReference>
<evidence type="ECO:0008006" key="18">
    <source>
        <dbReference type="Google" id="ProtNLM"/>
    </source>
</evidence>
<feature type="compositionally biased region" description="Basic residues" evidence="12">
    <location>
        <begin position="368"/>
        <end position="378"/>
    </location>
</feature>
<keyword evidence="17" id="KW-1185">Reference proteome</keyword>
<dbReference type="GO" id="GO:0005576">
    <property type="term" value="C:extracellular region"/>
    <property type="evidence" value="ECO:0007669"/>
    <property type="project" value="InterPro"/>
</dbReference>
<evidence type="ECO:0000256" key="11">
    <source>
        <dbReference type="PROSITE-ProRule" id="PRU00076"/>
    </source>
</evidence>
<keyword evidence="8" id="KW-0106">Calcium</keyword>
<feature type="region of interest" description="Disordered" evidence="12">
    <location>
        <begin position="288"/>
        <end position="334"/>
    </location>
</feature>
<dbReference type="InterPro" id="IPR050751">
    <property type="entry name" value="ECM_structural_protein"/>
</dbReference>
<dbReference type="GO" id="GO:0005509">
    <property type="term" value="F:calcium ion binding"/>
    <property type="evidence" value="ECO:0007669"/>
    <property type="project" value="InterPro"/>
</dbReference>
<accession>A0A3B4CZM2</accession>
<dbReference type="FunFam" id="2.10.25.10:FF:000139">
    <property type="entry name" value="Fibulin-1"/>
    <property type="match status" value="1"/>
</dbReference>
<reference evidence="16" key="3">
    <citation type="submission" date="2025-09" db="UniProtKB">
        <authorList>
            <consortium name="Ensembl"/>
        </authorList>
    </citation>
    <scope>IDENTIFICATION</scope>
</reference>
<evidence type="ECO:0000256" key="7">
    <source>
        <dbReference type="ARBA" id="ARBA00022737"/>
    </source>
</evidence>
<dbReference type="Gene3D" id="2.10.25.10">
    <property type="entry name" value="Laminin"/>
    <property type="match status" value="10"/>
</dbReference>
<dbReference type="InterPro" id="IPR055088">
    <property type="entry name" value="Fibulin_C"/>
</dbReference>
<keyword evidence="7" id="KW-0677">Repeat</keyword>
<dbReference type="Pfam" id="PF12662">
    <property type="entry name" value="cEGF"/>
    <property type="match status" value="3"/>
</dbReference>
<name>A0A3B4CZM2_PYGNA</name>
<dbReference type="FunFam" id="2.10.25.10:FF:000078">
    <property type="entry name" value="Fibulin-1"/>
    <property type="match status" value="2"/>
</dbReference>
<evidence type="ECO:0000313" key="16">
    <source>
        <dbReference type="Ensembl" id="ENSPNAP00000016805.1"/>
    </source>
</evidence>
<dbReference type="OMA" id="TNEATTM"/>
<feature type="chain" id="PRO_5017286496" description="Fibulin 2" evidence="13">
    <location>
        <begin position="27"/>
        <end position="1197"/>
    </location>
</feature>
<feature type="signal peptide" evidence="13">
    <location>
        <begin position="1"/>
        <end position="26"/>
    </location>
</feature>
<dbReference type="SMART" id="SM00104">
    <property type="entry name" value="ANATO"/>
    <property type="match status" value="2"/>
</dbReference>
<evidence type="ECO:0000259" key="15">
    <source>
        <dbReference type="PROSITE" id="PS50026"/>
    </source>
</evidence>
<keyword evidence="6 13" id="KW-0732">Signal</keyword>
<dbReference type="Pfam" id="PF07645">
    <property type="entry name" value="EGF_CA"/>
    <property type="match status" value="5"/>
</dbReference>
<evidence type="ECO:0000256" key="4">
    <source>
        <dbReference type="ARBA" id="ARBA00022530"/>
    </source>
</evidence>
<dbReference type="SMART" id="SM00181">
    <property type="entry name" value="EGF"/>
    <property type="match status" value="10"/>
</dbReference>
<evidence type="ECO:0000256" key="1">
    <source>
        <dbReference type="ARBA" id="ARBA00004498"/>
    </source>
</evidence>
<protein>
    <recommendedName>
        <fullName evidence="18">Fibulin 2</fullName>
    </recommendedName>
</protein>
<evidence type="ECO:0000256" key="12">
    <source>
        <dbReference type="SAM" id="MobiDB-lite"/>
    </source>
</evidence>
<comment type="similarity">
    <text evidence="2">Belongs to the fibulin family.</text>
</comment>
<proteinExistence type="inferred from homology"/>
<keyword evidence="3" id="KW-0964">Secreted</keyword>
<feature type="region of interest" description="Disordered" evidence="12">
    <location>
        <begin position="179"/>
        <end position="214"/>
    </location>
</feature>
<reference evidence="16" key="2">
    <citation type="submission" date="2025-08" db="UniProtKB">
        <authorList>
            <consortium name="Ensembl"/>
        </authorList>
    </citation>
    <scope>IDENTIFICATION</scope>
</reference>
<dbReference type="InterPro" id="IPR056612">
    <property type="entry name" value="FIBL-2_dom"/>
</dbReference>
<dbReference type="Pfam" id="PF22914">
    <property type="entry name" value="Fibulin_C"/>
    <property type="match status" value="1"/>
</dbReference>
<feature type="compositionally biased region" description="Basic and acidic residues" evidence="12">
    <location>
        <begin position="179"/>
        <end position="206"/>
    </location>
</feature>
<dbReference type="CDD" id="cd00054">
    <property type="entry name" value="EGF_CA"/>
    <property type="match status" value="6"/>
</dbReference>
<dbReference type="InterPro" id="IPR018097">
    <property type="entry name" value="EGF_Ca-bd_CS"/>
</dbReference>
<sequence length="1197" mass="132385">MNKQIRVQLTGISCILLLFCLQMCIGEKDCTGVDCPVLENCIEEMLEEGECCATCFRRGCTCKGYQYYDCISAGFKNGKVPEGEFYLVDSGSTECSCPEGGGKIGCHFIPCPEIPANCIDFSESTESCPHCLRVGCIYKNQTYEAGHSFRMDPCQVCHCPNDGGDLMCSPIPNCDSEMVKGPKQPAEHEAKEEDRNELLITEREGPVDIPTKHHPGFPSNFLPVYYNNPSEFDKTADYDYFPETTSTSKPEGSTQSSSPVSPEAQSYHDGLHKDSRKELREILGAYDTEEAMNSPSPLVPTTTAHQEGQTVSFKKETPPSEPETAGAQTTQRIQTERLIPSRAATHRFLDEEEAGDTIHHIHRESHGTHHRGTGKHVKHSDTKFHSTSPEYTSPKTQSSPTNSPVMSLKEHETPRLSQTEVQEEKEEDENELYAEHKNQGVSSREMISVCCEAGKKWASMRQHCTNMEPTRMDPVSLCWTVQSRCCLGSLHESNCLAGLRSARAGHACGADGDDACGTDSYKECCSCCALGLHLRWDGGHCEAPHGLSHSCTHALKTCCLGADASNQSVIRERAQPQPTTPPRRVSASPDKQAMSLDEVAEAENAVEKVEEIEGLQDVNECEVYEGQLCQQQCINTLGSYFCACLPEYILQPDGSSCLKVTSEKENSLKELDSPTANPSPEKMPTTPPPDLLDPCEGNGPCAQRCSPVAGQPLCSCFPGFSLLADGHSCEDINECLLSMHTCHLSNERCVNTLGHFTCEKYVTCPAGYQLRSNMCEDINECTLGNHNCGAGFECINTVGSFSCRARLRCPGGFTHDTRGQCVDIDECRTVSQPCSSGFNCVNTIGSYTCQRKIILCGRGYHASPDGTRCIDIDECQTGVHRCGEGQLCNNLPGTYRCDCKAGYQYDMFRRMCVDVNECWRYPGRLCAQTCENTPGSYHCSCTSGFSLSSDGKNCEDVNECLNNPCSQECANVYGSFQCYCKQGYYLREDGLTCEDIDECSQSVGHLCAFKCVNVPGSYQCSCPEHGYSMSPNGRSCKDIDECALGAHNCTIEETCYNIQGGFRCLSFSCPPNYRRLSDTRCERISCANFVECQNTPVRITYYQLSFQTNIIIPAQIFRIGPSPAYSGDNIIISIIRGNEEGYFSTRKLNAYTGAIYLHRQVQQYRDFLVDVEMKLWRQGTFTTFLARIYVFITPNIL</sequence>
<dbReference type="GO" id="GO:0071944">
    <property type="term" value="C:cell periphery"/>
    <property type="evidence" value="ECO:0007669"/>
    <property type="project" value="UniProtKB-ARBA"/>
</dbReference>
<evidence type="ECO:0000256" key="13">
    <source>
        <dbReference type="SAM" id="SignalP"/>
    </source>
</evidence>
<keyword evidence="4" id="KW-0272">Extracellular matrix</keyword>
<dbReference type="InterPro" id="IPR000152">
    <property type="entry name" value="EGF-type_Asp/Asn_hydroxyl_site"/>
</dbReference>
<dbReference type="PANTHER" id="PTHR24034">
    <property type="entry name" value="EGF-LIKE DOMAIN-CONTAINING PROTEIN"/>
    <property type="match status" value="1"/>
</dbReference>
<organism evidence="16 17">
    <name type="scientific">Pygocentrus nattereri</name>
    <name type="common">Red-bellied piranha</name>
    <dbReference type="NCBI Taxonomy" id="42514"/>
    <lineage>
        <taxon>Eukaryota</taxon>
        <taxon>Metazoa</taxon>
        <taxon>Chordata</taxon>
        <taxon>Craniata</taxon>
        <taxon>Vertebrata</taxon>
        <taxon>Euteleostomi</taxon>
        <taxon>Actinopterygii</taxon>
        <taxon>Neopterygii</taxon>
        <taxon>Teleostei</taxon>
        <taxon>Ostariophysi</taxon>
        <taxon>Characiformes</taxon>
        <taxon>Characoidei</taxon>
        <taxon>Pygocentrus</taxon>
    </lineage>
</organism>
<evidence type="ECO:0000256" key="6">
    <source>
        <dbReference type="ARBA" id="ARBA00022729"/>
    </source>
</evidence>
<dbReference type="SMART" id="SM00179">
    <property type="entry name" value="EGF_CA"/>
    <property type="match status" value="10"/>
</dbReference>
<feature type="compositionally biased region" description="Polar residues" evidence="12">
    <location>
        <begin position="291"/>
        <end position="312"/>
    </location>
</feature>
<feature type="region of interest" description="Disordered" evidence="12">
    <location>
        <begin position="236"/>
        <end position="275"/>
    </location>
</feature>
<evidence type="ECO:0000256" key="5">
    <source>
        <dbReference type="ARBA" id="ARBA00022536"/>
    </source>
</evidence>
<feature type="domain" description="Anaphylatoxin-like" evidence="14">
    <location>
        <begin position="527"/>
        <end position="559"/>
    </location>
</feature>
<dbReference type="InterPro" id="IPR000020">
    <property type="entry name" value="Anaphylatoxin/fibulin"/>
</dbReference>
<dbReference type="Pfam" id="PF24532">
    <property type="entry name" value="FIBL-2"/>
    <property type="match status" value="1"/>
</dbReference>
<evidence type="ECO:0000256" key="3">
    <source>
        <dbReference type="ARBA" id="ARBA00022525"/>
    </source>
</evidence>
<dbReference type="Ensembl" id="ENSPNAT00000025375.2">
    <property type="protein sequence ID" value="ENSPNAP00000016805.1"/>
    <property type="gene ID" value="ENSPNAG00000022977.2"/>
</dbReference>
<dbReference type="SUPFAM" id="SSF57184">
    <property type="entry name" value="Growth factor receptor domain"/>
    <property type="match status" value="3"/>
</dbReference>
<evidence type="ECO:0000313" key="17">
    <source>
        <dbReference type="Proteomes" id="UP001501920"/>
    </source>
</evidence>
<dbReference type="FunFam" id="2.10.25.10:FF:000010">
    <property type="entry name" value="Pro-epidermal growth factor"/>
    <property type="match status" value="2"/>
</dbReference>
<feature type="region of interest" description="Disordered" evidence="12">
    <location>
        <begin position="668"/>
        <end position="689"/>
    </location>
</feature>
<keyword evidence="5 11" id="KW-0245">EGF-like domain</keyword>
<feature type="compositionally biased region" description="Polar residues" evidence="12">
    <location>
        <begin position="385"/>
        <end position="405"/>
    </location>
</feature>
<dbReference type="FunFam" id="2.10.25.10:FF:000038">
    <property type="entry name" value="Fibrillin 2"/>
    <property type="match status" value="1"/>
</dbReference>
<feature type="domain" description="EGF-like" evidence="15">
    <location>
        <begin position="956"/>
        <end position="994"/>
    </location>
</feature>
<feature type="compositionally biased region" description="Polar residues" evidence="12">
    <location>
        <begin position="243"/>
        <end position="264"/>
    </location>
</feature>
<dbReference type="InterPro" id="IPR026823">
    <property type="entry name" value="cEGF"/>
</dbReference>
<dbReference type="SUPFAM" id="SSF57196">
    <property type="entry name" value="EGF/Laminin"/>
    <property type="match status" value="2"/>
</dbReference>
<dbReference type="PROSITE" id="PS01178">
    <property type="entry name" value="ANAPHYLATOXIN_2"/>
    <property type="match status" value="1"/>
</dbReference>
<dbReference type="GeneTree" id="ENSGT00940000156047"/>